<dbReference type="Pfam" id="PF07687">
    <property type="entry name" value="M20_dimer"/>
    <property type="match status" value="1"/>
</dbReference>
<dbReference type="SUPFAM" id="SSF53187">
    <property type="entry name" value="Zn-dependent exopeptidases"/>
    <property type="match status" value="1"/>
</dbReference>
<evidence type="ECO:0000259" key="8">
    <source>
        <dbReference type="Pfam" id="PF07687"/>
    </source>
</evidence>
<proteinExistence type="inferred from homology"/>
<comment type="cofactor">
    <cofactor evidence="1">
        <name>Co(2+)</name>
        <dbReference type="ChEBI" id="CHEBI:48828"/>
    </cofactor>
</comment>
<dbReference type="InterPro" id="IPR002933">
    <property type="entry name" value="Peptidase_M20"/>
</dbReference>
<keyword evidence="7" id="KW-0170">Cobalt</keyword>
<dbReference type="RefSeq" id="WP_107001565.1">
    <property type="nucleotide sequence ID" value="NZ_JAQDZI010000007.1"/>
</dbReference>
<dbReference type="EMBL" id="PYLO01000005">
    <property type="protein sequence ID" value="PST36137.1"/>
    <property type="molecule type" value="Genomic_DNA"/>
</dbReference>
<feature type="domain" description="Peptidase M20 dimerisation" evidence="8">
    <location>
        <begin position="208"/>
        <end position="315"/>
    </location>
</feature>
<organism evidence="9 10">
    <name type="scientific">Clostridium fessum</name>
    <dbReference type="NCBI Taxonomy" id="2126740"/>
    <lineage>
        <taxon>Bacteria</taxon>
        <taxon>Bacillati</taxon>
        <taxon>Bacillota</taxon>
        <taxon>Clostridia</taxon>
        <taxon>Eubacteriales</taxon>
        <taxon>Clostridiaceae</taxon>
        <taxon>Clostridium</taxon>
    </lineage>
</organism>
<reference evidence="9 10" key="1">
    <citation type="submission" date="2018-03" db="EMBL/GenBank/DDBJ databases">
        <title>Lachnoclostridium SNUG30386 gen.nov., sp.nov., isolated from human faeces.</title>
        <authorList>
            <person name="Seo B."/>
            <person name="Jeon K."/>
            <person name="Ko G."/>
        </authorList>
    </citation>
    <scope>NUCLEOTIDE SEQUENCE [LARGE SCALE GENOMIC DNA]</scope>
    <source>
        <strain evidence="9 10">SNUG30386</strain>
    </source>
</reference>
<evidence type="ECO:0000313" key="9">
    <source>
        <dbReference type="EMBL" id="PST36137.1"/>
    </source>
</evidence>
<evidence type="ECO:0000256" key="3">
    <source>
        <dbReference type="ARBA" id="ARBA00006247"/>
    </source>
</evidence>
<evidence type="ECO:0000256" key="1">
    <source>
        <dbReference type="ARBA" id="ARBA00001941"/>
    </source>
</evidence>
<dbReference type="PANTHER" id="PTHR43808:SF25">
    <property type="entry name" value="PEPTIDASE M20 DIMERISATION DOMAIN-CONTAINING PROTEIN"/>
    <property type="match status" value="1"/>
</dbReference>
<keyword evidence="4" id="KW-0479">Metal-binding</keyword>
<name>A0A2T3FLH4_9CLOT</name>
<accession>A0A2T3FLH4</accession>
<keyword evidence="10" id="KW-1185">Reference proteome</keyword>
<evidence type="ECO:0000256" key="6">
    <source>
        <dbReference type="ARBA" id="ARBA00022833"/>
    </source>
</evidence>
<evidence type="ECO:0000313" key="10">
    <source>
        <dbReference type="Proteomes" id="UP000241048"/>
    </source>
</evidence>
<sequence>MRDLKEVLEQNKEKYIEELKNLVGIDTHDLGHGIDGGLEKQGQEYMVNLFESMGADEITVDPMDEAVIQESYKKHQEGNLGHNQTDRANVYATFKGKQGGKSLLFNGHIDVMPADMEDGWTNPPFEPVIRDGKMYGRGCTDMKGGLMASVMAVKLLQDAGYELPGDVTITSVCDEEGGGNGSIQAVMRGLKADGVVNCEPTDDTLILAHMGWVFFKVDFEGKACHSGAKAEGVSAIEKAIKVIQGLNEMEHRWLLTIRHRLLPPPSLNIGVIEGGTAGSTVPGECSFSTCVHYVPTLMNQDMVVKEFTEVVERISRSDAWMEAHPPKISIYQTGHGFEMEEDHPLVDTFKEAYSEALSRSVKVEGSHFGCDSRLWRNIAGCPTIQYGPGEGAQCHTVDEWLKLDSYLEAILVYAKLILSWGEKK</sequence>
<protein>
    <submittedName>
        <fullName evidence="9">Acetylornithine deacetylase</fullName>
    </submittedName>
</protein>
<dbReference type="Pfam" id="PF01546">
    <property type="entry name" value="Peptidase_M20"/>
    <property type="match status" value="1"/>
</dbReference>
<keyword evidence="6" id="KW-0862">Zinc</keyword>
<dbReference type="GO" id="GO:0016787">
    <property type="term" value="F:hydrolase activity"/>
    <property type="evidence" value="ECO:0007669"/>
    <property type="project" value="UniProtKB-KW"/>
</dbReference>
<evidence type="ECO:0000256" key="5">
    <source>
        <dbReference type="ARBA" id="ARBA00022801"/>
    </source>
</evidence>
<dbReference type="InterPro" id="IPR050072">
    <property type="entry name" value="Peptidase_M20A"/>
</dbReference>
<dbReference type="NCBIfam" id="TIGR01910">
    <property type="entry name" value="DapE-ArgE"/>
    <property type="match status" value="1"/>
</dbReference>
<keyword evidence="5" id="KW-0378">Hydrolase</keyword>
<comment type="cofactor">
    <cofactor evidence="2">
        <name>Zn(2+)</name>
        <dbReference type="ChEBI" id="CHEBI:29105"/>
    </cofactor>
</comment>
<dbReference type="InterPro" id="IPR011650">
    <property type="entry name" value="Peptidase_M20_dimer"/>
</dbReference>
<dbReference type="InterPro" id="IPR010182">
    <property type="entry name" value="ArgE/DapE"/>
</dbReference>
<dbReference type="InterPro" id="IPR036264">
    <property type="entry name" value="Bact_exopeptidase_dim_dom"/>
</dbReference>
<dbReference type="Gene3D" id="3.40.630.10">
    <property type="entry name" value="Zn peptidases"/>
    <property type="match status" value="1"/>
</dbReference>
<evidence type="ECO:0000256" key="4">
    <source>
        <dbReference type="ARBA" id="ARBA00022723"/>
    </source>
</evidence>
<dbReference type="GO" id="GO:0046872">
    <property type="term" value="F:metal ion binding"/>
    <property type="evidence" value="ECO:0007669"/>
    <property type="project" value="UniProtKB-KW"/>
</dbReference>
<comment type="similarity">
    <text evidence="3">Belongs to the peptidase M20A family.</text>
</comment>
<dbReference type="Gene3D" id="3.30.70.360">
    <property type="match status" value="1"/>
</dbReference>
<comment type="caution">
    <text evidence="9">The sequence shown here is derived from an EMBL/GenBank/DDBJ whole genome shotgun (WGS) entry which is preliminary data.</text>
</comment>
<gene>
    <name evidence="9" type="ORF">C7U56_12930</name>
</gene>
<evidence type="ECO:0000256" key="2">
    <source>
        <dbReference type="ARBA" id="ARBA00001947"/>
    </source>
</evidence>
<evidence type="ECO:0000256" key="7">
    <source>
        <dbReference type="ARBA" id="ARBA00023285"/>
    </source>
</evidence>
<dbReference type="SUPFAM" id="SSF55031">
    <property type="entry name" value="Bacterial exopeptidase dimerisation domain"/>
    <property type="match status" value="1"/>
</dbReference>
<dbReference type="PANTHER" id="PTHR43808">
    <property type="entry name" value="ACETYLORNITHINE DEACETYLASE"/>
    <property type="match status" value="1"/>
</dbReference>
<dbReference type="AlphaFoldDB" id="A0A2T3FLH4"/>
<dbReference type="Proteomes" id="UP000241048">
    <property type="component" value="Unassembled WGS sequence"/>
</dbReference>